<dbReference type="PRINTS" id="PR00344">
    <property type="entry name" value="BCTRLSENSOR"/>
</dbReference>
<accession>A0A317CI02</accession>
<dbReference type="InterPro" id="IPR004358">
    <property type="entry name" value="Sig_transdc_His_kin-like_C"/>
</dbReference>
<keyword evidence="5" id="KW-0808">Transferase</keyword>
<dbReference type="InterPro" id="IPR003660">
    <property type="entry name" value="HAMP_dom"/>
</dbReference>
<dbReference type="InterPro" id="IPR036097">
    <property type="entry name" value="HisK_dim/P_sf"/>
</dbReference>
<dbReference type="Pfam" id="PF02518">
    <property type="entry name" value="HATPase_c"/>
    <property type="match status" value="1"/>
</dbReference>
<dbReference type="SUPFAM" id="SSF47384">
    <property type="entry name" value="Homodimeric domain of signal transducing histidine kinase"/>
    <property type="match status" value="1"/>
</dbReference>
<comment type="caution">
    <text evidence="14">The sequence shown here is derived from an EMBL/GenBank/DDBJ whole genome shotgun (WGS) entry which is preliminary data.</text>
</comment>
<dbReference type="GO" id="GO:0000155">
    <property type="term" value="F:phosphorelay sensor kinase activity"/>
    <property type="evidence" value="ECO:0007669"/>
    <property type="project" value="InterPro"/>
</dbReference>
<dbReference type="InterPro" id="IPR005467">
    <property type="entry name" value="His_kinase_dom"/>
</dbReference>
<dbReference type="InterPro" id="IPR036890">
    <property type="entry name" value="HATPase_C_sf"/>
</dbReference>
<evidence type="ECO:0000259" key="12">
    <source>
        <dbReference type="PROSITE" id="PS50109"/>
    </source>
</evidence>
<evidence type="ECO:0000259" key="13">
    <source>
        <dbReference type="PROSITE" id="PS50885"/>
    </source>
</evidence>
<name>A0A317CI02_9GAMM</name>
<dbReference type="SMART" id="SM00387">
    <property type="entry name" value="HATPase_c"/>
    <property type="match status" value="1"/>
</dbReference>
<feature type="transmembrane region" description="Helical" evidence="11">
    <location>
        <begin position="15"/>
        <end position="34"/>
    </location>
</feature>
<protein>
    <recommendedName>
        <fullName evidence="3">histidine kinase</fullName>
        <ecNumber evidence="3">2.7.13.3</ecNumber>
    </recommendedName>
</protein>
<dbReference type="Pfam" id="PF00672">
    <property type="entry name" value="HAMP"/>
    <property type="match status" value="1"/>
</dbReference>
<dbReference type="PROSITE" id="PS50109">
    <property type="entry name" value="HIS_KIN"/>
    <property type="match status" value="1"/>
</dbReference>
<keyword evidence="7 14" id="KW-0418">Kinase</keyword>
<dbReference type="Proteomes" id="UP000245506">
    <property type="component" value="Unassembled WGS sequence"/>
</dbReference>
<keyword evidence="8 11" id="KW-1133">Transmembrane helix</keyword>
<evidence type="ECO:0000256" key="3">
    <source>
        <dbReference type="ARBA" id="ARBA00012438"/>
    </source>
</evidence>
<keyword evidence="15" id="KW-1185">Reference proteome</keyword>
<comment type="catalytic activity">
    <reaction evidence="1">
        <text>ATP + protein L-histidine = ADP + protein N-phospho-L-histidine.</text>
        <dbReference type="EC" id="2.7.13.3"/>
    </reaction>
</comment>
<dbReference type="AlphaFoldDB" id="A0A317CI02"/>
<dbReference type="GO" id="GO:0005886">
    <property type="term" value="C:plasma membrane"/>
    <property type="evidence" value="ECO:0007669"/>
    <property type="project" value="UniProtKB-ARBA"/>
</dbReference>
<feature type="domain" description="HAMP" evidence="13">
    <location>
        <begin position="188"/>
        <end position="241"/>
    </location>
</feature>
<dbReference type="SUPFAM" id="SSF158472">
    <property type="entry name" value="HAMP domain-like"/>
    <property type="match status" value="1"/>
</dbReference>
<dbReference type="PANTHER" id="PTHR45436:SF8">
    <property type="entry name" value="HISTIDINE KINASE"/>
    <property type="match status" value="1"/>
</dbReference>
<dbReference type="SMART" id="SM00388">
    <property type="entry name" value="HisKA"/>
    <property type="match status" value="1"/>
</dbReference>
<gene>
    <name evidence="14" type="ORF">DKT75_11150</name>
</gene>
<evidence type="ECO:0000256" key="8">
    <source>
        <dbReference type="ARBA" id="ARBA00022989"/>
    </source>
</evidence>
<evidence type="ECO:0000256" key="2">
    <source>
        <dbReference type="ARBA" id="ARBA00004370"/>
    </source>
</evidence>
<dbReference type="OrthoDB" id="9804645at2"/>
<keyword evidence="10 11" id="KW-0472">Membrane</keyword>
<dbReference type="PROSITE" id="PS50885">
    <property type="entry name" value="HAMP"/>
    <property type="match status" value="1"/>
</dbReference>
<dbReference type="InterPro" id="IPR003661">
    <property type="entry name" value="HisK_dim/P_dom"/>
</dbReference>
<evidence type="ECO:0000256" key="11">
    <source>
        <dbReference type="SAM" id="Phobius"/>
    </source>
</evidence>
<dbReference type="FunFam" id="3.30.565.10:FF:000006">
    <property type="entry name" value="Sensor histidine kinase WalK"/>
    <property type="match status" value="1"/>
</dbReference>
<dbReference type="CDD" id="cd00075">
    <property type="entry name" value="HATPase"/>
    <property type="match status" value="1"/>
</dbReference>
<evidence type="ECO:0000256" key="1">
    <source>
        <dbReference type="ARBA" id="ARBA00000085"/>
    </source>
</evidence>
<dbReference type="EMBL" id="QGKL01000031">
    <property type="protein sequence ID" value="PWQ95930.1"/>
    <property type="molecule type" value="Genomic_DNA"/>
</dbReference>
<dbReference type="CDD" id="cd06225">
    <property type="entry name" value="HAMP"/>
    <property type="match status" value="1"/>
</dbReference>
<feature type="transmembrane region" description="Helical" evidence="11">
    <location>
        <begin position="164"/>
        <end position="191"/>
    </location>
</feature>
<dbReference type="Gene3D" id="1.10.287.130">
    <property type="match status" value="1"/>
</dbReference>
<dbReference type="SUPFAM" id="SSF55874">
    <property type="entry name" value="ATPase domain of HSP90 chaperone/DNA topoisomerase II/histidine kinase"/>
    <property type="match status" value="1"/>
</dbReference>
<evidence type="ECO:0000256" key="5">
    <source>
        <dbReference type="ARBA" id="ARBA00022679"/>
    </source>
</evidence>
<dbReference type="Pfam" id="PF00512">
    <property type="entry name" value="HisKA"/>
    <property type="match status" value="1"/>
</dbReference>
<dbReference type="InterPro" id="IPR003594">
    <property type="entry name" value="HATPase_dom"/>
</dbReference>
<dbReference type="PANTHER" id="PTHR45436">
    <property type="entry name" value="SENSOR HISTIDINE KINASE YKOH"/>
    <property type="match status" value="1"/>
</dbReference>
<organism evidence="14 15">
    <name type="scientific">Leucothrix arctica</name>
    <dbReference type="NCBI Taxonomy" id="1481894"/>
    <lineage>
        <taxon>Bacteria</taxon>
        <taxon>Pseudomonadati</taxon>
        <taxon>Pseudomonadota</taxon>
        <taxon>Gammaproteobacteria</taxon>
        <taxon>Thiotrichales</taxon>
        <taxon>Thiotrichaceae</taxon>
        <taxon>Leucothrix</taxon>
    </lineage>
</organism>
<keyword evidence="6 11" id="KW-0812">Transmembrane</keyword>
<evidence type="ECO:0000256" key="10">
    <source>
        <dbReference type="ARBA" id="ARBA00023136"/>
    </source>
</evidence>
<comment type="subcellular location">
    <subcellularLocation>
        <location evidence="2">Membrane</location>
    </subcellularLocation>
</comment>
<evidence type="ECO:0000256" key="7">
    <source>
        <dbReference type="ARBA" id="ARBA00022777"/>
    </source>
</evidence>
<sequence length="476" mass="53522">MRLKLVNTTAFRLSLVYALLFSIISAVAVMVIYVNSSNEIRKQTDYQLRVETEALLQLYSSGKITALTQEMNQLNTDGRERFFLYALLKRSQRDLAKEIAPNKDWKAQDHAYATVPLQTVITAPKTKTEDFDQPARILLTLLPDGYQILVGTDLFEREKLFKRILNVIVILIVILFTVALIGGALMGYSVLRRINNVRQTAGGIIDGDLSQRMQVTQKNDEFDRLSTTLNTMLSRIEQLMQSMHQVTDNLAHDLRNPLNRLRNRLEVSLIENLDKEGYQQVQQEAIQDIDDIIRTFNSLLSIAQAESGKNAHDWSLIDLKPFLDELTELYSIVAEESNISFTSSIHGTCNILGDHQLLAQAFTNLLDNAVKFTPKGGAITLSMHFIADKVVIEITDSGIGIPVDKREKVFERFTRLDSARSTPGNGLGLSLVKAVVERHHGTVELVDNRPGLRVVVTFDVVKPEKPVKVKALPKPD</sequence>
<evidence type="ECO:0000256" key="6">
    <source>
        <dbReference type="ARBA" id="ARBA00022692"/>
    </source>
</evidence>
<dbReference type="CDD" id="cd00082">
    <property type="entry name" value="HisKA"/>
    <property type="match status" value="1"/>
</dbReference>
<evidence type="ECO:0000313" key="14">
    <source>
        <dbReference type="EMBL" id="PWQ95930.1"/>
    </source>
</evidence>
<keyword evidence="9" id="KW-0902">Two-component regulatory system</keyword>
<dbReference type="Gene3D" id="3.30.565.10">
    <property type="entry name" value="Histidine kinase-like ATPase, C-terminal domain"/>
    <property type="match status" value="1"/>
</dbReference>
<evidence type="ECO:0000256" key="4">
    <source>
        <dbReference type="ARBA" id="ARBA00022553"/>
    </source>
</evidence>
<keyword evidence="4" id="KW-0597">Phosphoprotein</keyword>
<dbReference type="InterPro" id="IPR050428">
    <property type="entry name" value="TCS_sensor_his_kinase"/>
</dbReference>
<dbReference type="Gene3D" id="6.10.340.10">
    <property type="match status" value="1"/>
</dbReference>
<feature type="domain" description="Histidine kinase" evidence="12">
    <location>
        <begin position="249"/>
        <end position="462"/>
    </location>
</feature>
<dbReference type="RefSeq" id="WP_109823509.1">
    <property type="nucleotide sequence ID" value="NZ_QGKL01000031.1"/>
</dbReference>
<reference evidence="14 15" key="1">
    <citation type="submission" date="2018-05" db="EMBL/GenBank/DDBJ databases">
        <title>Leucothrix arctica sp. nov., isolated from Arctic seawater.</title>
        <authorList>
            <person name="Choi A."/>
            <person name="Baek K."/>
        </authorList>
    </citation>
    <scope>NUCLEOTIDE SEQUENCE [LARGE SCALE GENOMIC DNA]</scope>
    <source>
        <strain evidence="14 15">IMCC9719</strain>
    </source>
</reference>
<evidence type="ECO:0000313" key="15">
    <source>
        <dbReference type="Proteomes" id="UP000245506"/>
    </source>
</evidence>
<dbReference type="EC" id="2.7.13.3" evidence="3"/>
<evidence type="ECO:0000256" key="9">
    <source>
        <dbReference type="ARBA" id="ARBA00023012"/>
    </source>
</evidence>
<proteinExistence type="predicted"/>
<dbReference type="SMART" id="SM00304">
    <property type="entry name" value="HAMP"/>
    <property type="match status" value="1"/>
</dbReference>